<evidence type="ECO:0000259" key="4">
    <source>
        <dbReference type="PROSITE" id="PS50072"/>
    </source>
</evidence>
<gene>
    <name evidence="5" type="ORF">SAMN04488693_10272</name>
</gene>
<name>A0A1G8EDR9_9MICC</name>
<evidence type="ECO:0000256" key="3">
    <source>
        <dbReference type="SAM" id="Phobius"/>
    </source>
</evidence>
<dbReference type="Pfam" id="PF00160">
    <property type="entry name" value="Pro_isomerase"/>
    <property type="match status" value="1"/>
</dbReference>
<evidence type="ECO:0000256" key="2">
    <source>
        <dbReference type="SAM" id="MobiDB-lite"/>
    </source>
</evidence>
<evidence type="ECO:0000313" key="6">
    <source>
        <dbReference type="Proteomes" id="UP000199258"/>
    </source>
</evidence>
<accession>A0A1G8EDR9</accession>
<dbReference type="PANTHER" id="PTHR45625">
    <property type="entry name" value="PEPTIDYL-PROLYL CIS-TRANS ISOMERASE-RELATED"/>
    <property type="match status" value="1"/>
</dbReference>
<proteinExistence type="predicted"/>
<dbReference type="PANTHER" id="PTHR45625:SF3">
    <property type="entry name" value="PEPTIDYL-PROLYL CIS-TRANS ISOMERASE B-RELATED"/>
    <property type="match status" value="1"/>
</dbReference>
<dbReference type="Proteomes" id="UP000199258">
    <property type="component" value="Unassembled WGS sequence"/>
</dbReference>
<dbReference type="SUPFAM" id="SSF50891">
    <property type="entry name" value="Cyclophilin-like"/>
    <property type="match status" value="1"/>
</dbReference>
<dbReference type="InterPro" id="IPR044666">
    <property type="entry name" value="Cyclophilin_A-like"/>
</dbReference>
<dbReference type="AlphaFoldDB" id="A0A1G8EDR9"/>
<keyword evidence="3" id="KW-1133">Transmembrane helix</keyword>
<feature type="transmembrane region" description="Helical" evidence="3">
    <location>
        <begin position="37"/>
        <end position="57"/>
    </location>
</feature>
<dbReference type="RefSeq" id="WP_342707415.1">
    <property type="nucleotide sequence ID" value="NZ_FNDT01000002.1"/>
</dbReference>
<dbReference type="InterPro" id="IPR029000">
    <property type="entry name" value="Cyclophilin-like_dom_sf"/>
</dbReference>
<dbReference type="InterPro" id="IPR002130">
    <property type="entry name" value="Cyclophilin-type_PPIase_dom"/>
</dbReference>
<protein>
    <submittedName>
        <fullName evidence="5">Peptidyl-prolyl cis-trans isomerase B (Cyclophilin B)</fullName>
    </submittedName>
</protein>
<comment type="function">
    <text evidence="1">PPIases accelerate the folding of proteins. It catalyzes the cis-trans isomerization of proline imidic peptide bonds in oligopeptides.</text>
</comment>
<sequence length="261" mass="26918">MAVDRRGREMRRHISQIEAKRELKRAQESRRRKDSTIAGGAAAAVLALAVALQVFWFSSNPTAAEMAALEDAPGVAESAEAEPAPNGANIPDPSIAEGKVFTGMLATSAGDIGVELDGTAAPQAVAVFTSLAEDGFFEGKTCHRLTTAETMGVLQCGSLNGDGAGDPAYQWGPVENTPEDGVYPAGAIAVARGASTDSNGTQFFIVYKESQIPQNTGGYTIMGSVTSGLDVVRQVAEAGVEGGSEDGTPATPVTIDSLTLQ</sequence>
<evidence type="ECO:0000313" key="5">
    <source>
        <dbReference type="EMBL" id="SDH68038.1"/>
    </source>
</evidence>
<dbReference type="GO" id="GO:0003755">
    <property type="term" value="F:peptidyl-prolyl cis-trans isomerase activity"/>
    <property type="evidence" value="ECO:0007669"/>
    <property type="project" value="InterPro"/>
</dbReference>
<dbReference type="STRING" id="335973.SAMN04488693_10272"/>
<dbReference type="PROSITE" id="PS50072">
    <property type="entry name" value="CSA_PPIASE_2"/>
    <property type="match status" value="1"/>
</dbReference>
<feature type="domain" description="PPIase cyclophilin-type" evidence="4">
    <location>
        <begin position="107"/>
        <end position="260"/>
    </location>
</feature>
<organism evidence="5 6">
    <name type="scientific">Arthrobacter subterraneus</name>
    <dbReference type="NCBI Taxonomy" id="335973"/>
    <lineage>
        <taxon>Bacteria</taxon>
        <taxon>Bacillati</taxon>
        <taxon>Actinomycetota</taxon>
        <taxon>Actinomycetes</taxon>
        <taxon>Micrococcales</taxon>
        <taxon>Micrococcaceae</taxon>
        <taxon>Arthrobacter</taxon>
    </lineage>
</organism>
<keyword evidence="3" id="KW-0472">Membrane</keyword>
<keyword evidence="5" id="KW-0413">Isomerase</keyword>
<keyword evidence="6" id="KW-1185">Reference proteome</keyword>
<keyword evidence="3" id="KW-0812">Transmembrane</keyword>
<reference evidence="5 6" key="1">
    <citation type="submission" date="2016-10" db="EMBL/GenBank/DDBJ databases">
        <authorList>
            <person name="de Groot N.N."/>
        </authorList>
    </citation>
    <scope>NUCLEOTIDE SEQUENCE [LARGE SCALE GENOMIC DNA]</scope>
    <source>
        <strain evidence="5 6">NP_1H</strain>
    </source>
</reference>
<feature type="region of interest" description="Disordered" evidence="2">
    <location>
        <begin position="239"/>
        <end position="261"/>
    </location>
</feature>
<dbReference type="EMBL" id="FNDT01000002">
    <property type="protein sequence ID" value="SDH68038.1"/>
    <property type="molecule type" value="Genomic_DNA"/>
</dbReference>
<dbReference type="Gene3D" id="2.40.100.10">
    <property type="entry name" value="Cyclophilin-like"/>
    <property type="match status" value="1"/>
</dbReference>
<evidence type="ECO:0000256" key="1">
    <source>
        <dbReference type="ARBA" id="ARBA00002388"/>
    </source>
</evidence>